<feature type="transmembrane region" description="Helical" evidence="10">
    <location>
        <begin position="370"/>
        <end position="390"/>
    </location>
</feature>
<evidence type="ECO:0000256" key="1">
    <source>
        <dbReference type="ARBA" id="ARBA00004477"/>
    </source>
</evidence>
<feature type="transmembrane region" description="Helical" evidence="10">
    <location>
        <begin position="323"/>
        <end position="341"/>
    </location>
</feature>
<evidence type="ECO:0000256" key="10">
    <source>
        <dbReference type="SAM" id="Phobius"/>
    </source>
</evidence>
<evidence type="ECO:0000313" key="11">
    <source>
        <dbReference type="EMBL" id="WTU75059.1"/>
    </source>
</evidence>
<keyword evidence="6 10" id="KW-0812">Transmembrane</keyword>
<keyword evidence="3" id="KW-0337">GPI-anchor biosynthesis</keyword>
<dbReference type="GO" id="GO:0000009">
    <property type="term" value="F:alpha-1,6-mannosyltransferase activity"/>
    <property type="evidence" value="ECO:0007669"/>
    <property type="project" value="InterPro"/>
</dbReference>
<feature type="transmembrane region" description="Helical" evidence="10">
    <location>
        <begin position="347"/>
        <end position="363"/>
    </location>
</feature>
<dbReference type="GO" id="GO:0016020">
    <property type="term" value="C:membrane"/>
    <property type="evidence" value="ECO:0007669"/>
    <property type="project" value="GOC"/>
</dbReference>
<feature type="transmembrane region" description="Helical" evidence="10">
    <location>
        <begin position="295"/>
        <end position="316"/>
    </location>
</feature>
<feature type="transmembrane region" description="Helical" evidence="10">
    <location>
        <begin position="29"/>
        <end position="53"/>
    </location>
</feature>
<evidence type="ECO:0000256" key="9">
    <source>
        <dbReference type="ARBA" id="ARBA00023136"/>
    </source>
</evidence>
<accession>A0AAU2JU67</accession>
<keyword evidence="9 10" id="KW-0472">Membrane</keyword>
<keyword evidence="7" id="KW-0256">Endoplasmic reticulum</keyword>
<protein>
    <recommendedName>
        <fullName evidence="12">Glycosyltransferase RgtA/B/C/D-like domain-containing protein</fullName>
    </recommendedName>
</protein>
<evidence type="ECO:0000256" key="6">
    <source>
        <dbReference type="ARBA" id="ARBA00022692"/>
    </source>
</evidence>
<feature type="transmembrane region" description="Helical" evidence="10">
    <location>
        <begin position="234"/>
        <end position="254"/>
    </location>
</feature>
<evidence type="ECO:0000256" key="7">
    <source>
        <dbReference type="ARBA" id="ARBA00022824"/>
    </source>
</evidence>
<reference evidence="11" key="1">
    <citation type="submission" date="2022-10" db="EMBL/GenBank/DDBJ databases">
        <title>The complete genomes of actinobacterial strains from the NBC collection.</title>
        <authorList>
            <person name="Joergensen T.S."/>
            <person name="Alvarez Arevalo M."/>
            <person name="Sterndorff E.B."/>
            <person name="Faurdal D."/>
            <person name="Vuksanovic O."/>
            <person name="Mourched A.-S."/>
            <person name="Charusanti P."/>
            <person name="Shaw S."/>
            <person name="Blin K."/>
            <person name="Weber T."/>
        </authorList>
    </citation>
    <scope>NUCLEOTIDE SEQUENCE</scope>
    <source>
        <strain evidence="11">NBC_00049</strain>
    </source>
</reference>
<dbReference type="PANTHER" id="PTHR12468:SF2">
    <property type="entry name" value="GPI MANNOSYLTRANSFERASE 2"/>
    <property type="match status" value="1"/>
</dbReference>
<dbReference type="AlphaFoldDB" id="A0AAU2JU67"/>
<feature type="transmembrane region" description="Helical" evidence="10">
    <location>
        <begin position="192"/>
        <end position="222"/>
    </location>
</feature>
<gene>
    <name evidence="11" type="ORF">OG327_18035</name>
</gene>
<evidence type="ECO:0000256" key="5">
    <source>
        <dbReference type="ARBA" id="ARBA00022679"/>
    </source>
</evidence>
<evidence type="ECO:0000256" key="8">
    <source>
        <dbReference type="ARBA" id="ARBA00022989"/>
    </source>
</evidence>
<evidence type="ECO:0000256" key="2">
    <source>
        <dbReference type="ARBA" id="ARBA00004687"/>
    </source>
</evidence>
<sequence>MATGRATVTTSRLEMRAVRAVRSAAPATVIALGTFAAVRGAGVLVLALGSWWAGRDPLRVLGRSWDSSWYLGIAANGYGRTQMWPDPATGTGLVQSDYAFFPLYPALIRLVSGVLPGGLVPAGILVAWICAAVAAVGVYRIGEHVIGPRAGLLLVGLWAALPHAVVLSLAYTEALLAALAAWALYALLRGRWLWAAGLAVAAGLTRPTGLAVAAAVSVMALHAVLVRRSRAPEVWVAGVLAPAGWVAYVLAVGVRVRDPLGGYFAVQRRWGSRFDFGAGALRSAERVLTGGHVPLATTVTVVLLAVAGLLAILLLLDRIPLPLLVYTGVLMVIAFGGAGYFESKPRFLLPAFPLLLPIAAVMARARPRTAVVVTAVLAGLSYGYGLYLLLVARVPL</sequence>
<dbReference type="GO" id="GO:0006506">
    <property type="term" value="P:GPI anchor biosynthetic process"/>
    <property type="evidence" value="ECO:0007669"/>
    <property type="project" value="UniProtKB-KW"/>
</dbReference>
<evidence type="ECO:0000256" key="4">
    <source>
        <dbReference type="ARBA" id="ARBA00022676"/>
    </source>
</evidence>
<comment type="subcellular location">
    <subcellularLocation>
        <location evidence="1">Endoplasmic reticulum membrane</location>
        <topology evidence="1">Multi-pass membrane protein</topology>
    </subcellularLocation>
</comment>
<evidence type="ECO:0008006" key="12">
    <source>
        <dbReference type="Google" id="ProtNLM"/>
    </source>
</evidence>
<dbReference type="InterPro" id="IPR007315">
    <property type="entry name" value="PIG-V/Gpi18"/>
</dbReference>
<evidence type="ECO:0000256" key="3">
    <source>
        <dbReference type="ARBA" id="ARBA00022502"/>
    </source>
</evidence>
<comment type="pathway">
    <text evidence="2">Glycolipid biosynthesis; glycosylphosphatidylinositol-anchor biosynthesis.</text>
</comment>
<organism evidence="11">
    <name type="scientific">Streptomyces sp. NBC_00049</name>
    <dbReference type="NCBI Taxonomy" id="2903617"/>
    <lineage>
        <taxon>Bacteria</taxon>
        <taxon>Bacillati</taxon>
        <taxon>Actinomycetota</taxon>
        <taxon>Actinomycetes</taxon>
        <taxon>Kitasatosporales</taxon>
        <taxon>Streptomycetaceae</taxon>
        <taxon>Streptomyces</taxon>
    </lineage>
</organism>
<keyword evidence="8 10" id="KW-1133">Transmembrane helix</keyword>
<dbReference type="GO" id="GO:0004376">
    <property type="term" value="F:GPI mannosyltransferase activity"/>
    <property type="evidence" value="ECO:0007669"/>
    <property type="project" value="InterPro"/>
</dbReference>
<proteinExistence type="predicted"/>
<dbReference type="EMBL" id="CP108264">
    <property type="protein sequence ID" value="WTU75059.1"/>
    <property type="molecule type" value="Genomic_DNA"/>
</dbReference>
<keyword evidence="4" id="KW-0328">Glycosyltransferase</keyword>
<name>A0AAU2JU67_9ACTN</name>
<dbReference type="PANTHER" id="PTHR12468">
    <property type="entry name" value="GPI MANNOSYLTRANSFERASE 2"/>
    <property type="match status" value="1"/>
</dbReference>
<keyword evidence="5" id="KW-0808">Transferase</keyword>
<feature type="transmembrane region" description="Helical" evidence="10">
    <location>
        <begin position="151"/>
        <end position="172"/>
    </location>
</feature>